<proteinExistence type="predicted"/>
<dbReference type="EMBL" id="FOFD01000002">
    <property type="protein sequence ID" value="SEQ30736.1"/>
    <property type="molecule type" value="Genomic_DNA"/>
</dbReference>
<accession>A0A1H9EYB9</accession>
<evidence type="ECO:0000313" key="2">
    <source>
        <dbReference type="Proteomes" id="UP000199114"/>
    </source>
</evidence>
<sequence>MVVQDEVMWVLETIKTNWPGDWPADDGGTERLYRVNRDEPEVLETGQREKSVEMTRASALGASLGSRTPEAAGQGYDHRVTTTIDCRLKGLTSQGGEHGHIESSNKAKQFALYAQNAILQERSYPSVDPDAEDIGRVAYHTAYADDPTDRSREYMDEYFWTWTVRLVGYETLP</sequence>
<dbReference type="AlphaFoldDB" id="A0A1H9EYB9"/>
<keyword evidence="2" id="KW-1185">Reference proteome</keyword>
<organism evidence="1 2">
    <name type="scientific">Natrinema salaciae</name>
    <dbReference type="NCBI Taxonomy" id="1186196"/>
    <lineage>
        <taxon>Archaea</taxon>
        <taxon>Methanobacteriati</taxon>
        <taxon>Methanobacteriota</taxon>
        <taxon>Stenosarchaea group</taxon>
        <taxon>Halobacteria</taxon>
        <taxon>Halobacteriales</taxon>
        <taxon>Natrialbaceae</taxon>
        <taxon>Natrinema</taxon>
    </lineage>
</organism>
<reference evidence="2" key="1">
    <citation type="submission" date="2016-10" db="EMBL/GenBank/DDBJ databases">
        <authorList>
            <person name="Varghese N."/>
            <person name="Submissions S."/>
        </authorList>
    </citation>
    <scope>NUCLEOTIDE SEQUENCE [LARGE SCALE GENOMIC DNA]</scope>
    <source>
        <strain evidence="2">DSM 25055</strain>
    </source>
</reference>
<name>A0A1H9EYB9_9EURY</name>
<dbReference type="STRING" id="1186196.SAMN04489841_1418"/>
<dbReference type="RefSeq" id="WP_090615470.1">
    <property type="nucleotide sequence ID" value="NZ_FOFD01000002.1"/>
</dbReference>
<gene>
    <name evidence="1" type="ORF">SAMN04489841_1418</name>
</gene>
<protein>
    <submittedName>
        <fullName evidence="1">Uncharacterized protein</fullName>
    </submittedName>
</protein>
<dbReference type="OrthoDB" id="195703at2157"/>
<dbReference type="Proteomes" id="UP000199114">
    <property type="component" value="Unassembled WGS sequence"/>
</dbReference>
<evidence type="ECO:0000313" key="1">
    <source>
        <dbReference type="EMBL" id="SEQ30736.1"/>
    </source>
</evidence>